<evidence type="ECO:0000313" key="3">
    <source>
        <dbReference type="EMBL" id="KAF5327550.1"/>
    </source>
</evidence>
<sequence>MSVFQGATNVAIHGGVFNAVANTVANVGAQDDILGTLYARSAPAGLLDAAERFDAPKCDEGTRTSMIHGMQKFVQEGGATSSSALYWLHGPAGVGKSALAQSVSLLLKGQADHAASFFFSRTSPGRNNGNQLVVTLAYQLAVNLPALQPFMSRIVRTNPAVLAASNAVQMQSLIIDSVNQWQKEAKGGTIRRWRRKIFNIKKRPHPRLILVDGLDECNDPQVQRDLLLCIALAVRHLSLPFRFIVTSRPEPHILATFELDPTFQGPDGVSVLTKNLGDDEDADEQITTFLLKEFAEIRRTHPIREFLPKVWPLPGQIAQLVSKSSKVFIYPATVIRYIKMANNRPDECLERILGLEDIPIEDKPYEPLDILYRHIFGSVPNANKEAVWNIFHFLVVPYTCRPRPITSRRIEQHFDYKPGHVQHVLRDLLCIVSVTGETIKVLHASLPDFLLDPSRSGSLCIDISNAHAAIAASFPLAVSDMAELPDFRFNGFLEHIMQANISSALVQRRLVGMDFSARYIRFFAIYFRVGNRKSSRSVQDRLDGITFVVAYLLVLVIKNVQQIEIRRHITEIKGYILHNSPLAASLYAVRDEIFSVMVSVLL</sequence>
<gene>
    <name evidence="3" type="ORF">D9619_004179</name>
</gene>
<dbReference type="PANTHER" id="PTHR10039">
    <property type="entry name" value="AMELOGENIN"/>
    <property type="match status" value="1"/>
</dbReference>
<evidence type="ECO:0000313" key="4">
    <source>
        <dbReference type="Proteomes" id="UP000567179"/>
    </source>
</evidence>
<name>A0A8H5F8D3_9AGAR</name>
<dbReference type="InterPro" id="IPR056884">
    <property type="entry name" value="NPHP3-like_N"/>
</dbReference>
<keyword evidence="4" id="KW-1185">Reference proteome</keyword>
<feature type="domain" description="Nephrocystin 3-like N-terminal" evidence="2">
    <location>
        <begin position="79"/>
        <end position="248"/>
    </location>
</feature>
<dbReference type="EMBL" id="JAACJJ010000014">
    <property type="protein sequence ID" value="KAF5327550.1"/>
    <property type="molecule type" value="Genomic_DNA"/>
</dbReference>
<evidence type="ECO:0000259" key="2">
    <source>
        <dbReference type="Pfam" id="PF24883"/>
    </source>
</evidence>
<protein>
    <recommendedName>
        <fullName evidence="2">Nephrocystin 3-like N-terminal domain-containing protein</fullName>
    </recommendedName>
</protein>
<evidence type="ECO:0000256" key="1">
    <source>
        <dbReference type="ARBA" id="ARBA00022737"/>
    </source>
</evidence>
<dbReference type="PANTHER" id="PTHR10039:SF14">
    <property type="entry name" value="NACHT DOMAIN-CONTAINING PROTEIN"/>
    <property type="match status" value="1"/>
</dbReference>
<dbReference type="Proteomes" id="UP000567179">
    <property type="component" value="Unassembled WGS sequence"/>
</dbReference>
<dbReference type="Gene3D" id="3.40.50.300">
    <property type="entry name" value="P-loop containing nucleotide triphosphate hydrolases"/>
    <property type="match status" value="1"/>
</dbReference>
<reference evidence="3 4" key="1">
    <citation type="journal article" date="2020" name="ISME J.">
        <title>Uncovering the hidden diversity of litter-decomposition mechanisms in mushroom-forming fungi.</title>
        <authorList>
            <person name="Floudas D."/>
            <person name="Bentzer J."/>
            <person name="Ahren D."/>
            <person name="Johansson T."/>
            <person name="Persson P."/>
            <person name="Tunlid A."/>
        </authorList>
    </citation>
    <scope>NUCLEOTIDE SEQUENCE [LARGE SCALE GENOMIC DNA]</scope>
    <source>
        <strain evidence="3 4">CBS 101986</strain>
    </source>
</reference>
<dbReference type="OrthoDB" id="3267051at2759"/>
<accession>A0A8H5F8D3</accession>
<dbReference type="AlphaFoldDB" id="A0A8H5F8D3"/>
<keyword evidence="1" id="KW-0677">Repeat</keyword>
<proteinExistence type="predicted"/>
<dbReference type="Pfam" id="PF24883">
    <property type="entry name" value="NPHP3_N"/>
    <property type="match status" value="1"/>
</dbReference>
<dbReference type="InterPro" id="IPR027417">
    <property type="entry name" value="P-loop_NTPase"/>
</dbReference>
<dbReference type="SUPFAM" id="SSF52540">
    <property type="entry name" value="P-loop containing nucleoside triphosphate hydrolases"/>
    <property type="match status" value="1"/>
</dbReference>
<comment type="caution">
    <text evidence="3">The sequence shown here is derived from an EMBL/GenBank/DDBJ whole genome shotgun (WGS) entry which is preliminary data.</text>
</comment>
<organism evidence="3 4">
    <name type="scientific">Psilocybe cf. subviscida</name>
    <dbReference type="NCBI Taxonomy" id="2480587"/>
    <lineage>
        <taxon>Eukaryota</taxon>
        <taxon>Fungi</taxon>
        <taxon>Dikarya</taxon>
        <taxon>Basidiomycota</taxon>
        <taxon>Agaricomycotina</taxon>
        <taxon>Agaricomycetes</taxon>
        <taxon>Agaricomycetidae</taxon>
        <taxon>Agaricales</taxon>
        <taxon>Agaricineae</taxon>
        <taxon>Strophariaceae</taxon>
        <taxon>Psilocybe</taxon>
    </lineage>
</organism>